<dbReference type="InterPro" id="IPR008271">
    <property type="entry name" value="Ser/Thr_kinase_AS"/>
</dbReference>
<dbReference type="SUPFAM" id="SSF56112">
    <property type="entry name" value="Protein kinase-like (PK-like)"/>
    <property type="match status" value="1"/>
</dbReference>
<dbReference type="PROSITE" id="PS00108">
    <property type="entry name" value="PROTEIN_KINASE_ST"/>
    <property type="match status" value="1"/>
</dbReference>
<evidence type="ECO:0000256" key="1">
    <source>
        <dbReference type="ARBA" id="ARBA00012513"/>
    </source>
</evidence>
<evidence type="ECO:0000259" key="2">
    <source>
        <dbReference type="PROSITE" id="PS50011"/>
    </source>
</evidence>
<protein>
    <recommendedName>
        <fullName evidence="1">non-specific serine/threonine protein kinase</fullName>
        <ecNumber evidence="1">2.7.11.1</ecNumber>
    </recommendedName>
</protein>
<dbReference type="GO" id="GO:0004674">
    <property type="term" value="F:protein serine/threonine kinase activity"/>
    <property type="evidence" value="ECO:0007669"/>
    <property type="project" value="UniProtKB-EC"/>
</dbReference>
<dbReference type="InterPro" id="IPR000719">
    <property type="entry name" value="Prot_kinase_dom"/>
</dbReference>
<evidence type="ECO:0000313" key="4">
    <source>
        <dbReference type="Proteomes" id="UP000004810"/>
    </source>
</evidence>
<dbReference type="EC" id="2.7.11.1" evidence="1"/>
<feature type="domain" description="Protein kinase" evidence="2">
    <location>
        <begin position="1"/>
        <end position="163"/>
    </location>
</feature>
<evidence type="ECO:0000313" key="3">
    <source>
        <dbReference type="EMBL" id="EJW72594.1"/>
    </source>
</evidence>
<gene>
    <name evidence="3" type="ORF">WUBG_16501</name>
</gene>
<organism evidence="3 4">
    <name type="scientific">Wuchereria bancrofti</name>
    <dbReference type="NCBI Taxonomy" id="6293"/>
    <lineage>
        <taxon>Eukaryota</taxon>
        <taxon>Metazoa</taxon>
        <taxon>Ecdysozoa</taxon>
        <taxon>Nematoda</taxon>
        <taxon>Chromadorea</taxon>
        <taxon>Rhabditida</taxon>
        <taxon>Spirurina</taxon>
        <taxon>Spiruromorpha</taxon>
        <taxon>Filarioidea</taxon>
        <taxon>Onchocercidae</taxon>
        <taxon>Wuchereria</taxon>
    </lineage>
</organism>
<reference evidence="4" key="1">
    <citation type="submission" date="2012-08" db="EMBL/GenBank/DDBJ databases">
        <title>The Genome Sequence of Wuchereria bancrofti.</title>
        <authorList>
            <person name="Nutman T.B."/>
            <person name="Fink D.L."/>
            <person name="Russ C."/>
            <person name="Young S."/>
            <person name="Zeng Q."/>
            <person name="Koehrsen M."/>
            <person name="Alvarado L."/>
            <person name="Berlin A."/>
            <person name="Chapman S.B."/>
            <person name="Chen Z."/>
            <person name="Freedman E."/>
            <person name="Gellesch M."/>
            <person name="Goldberg J."/>
            <person name="Griggs A."/>
            <person name="Gujja S."/>
            <person name="Heilman E.R."/>
            <person name="Heiman D."/>
            <person name="Hepburn T."/>
            <person name="Howarth C."/>
            <person name="Jen D."/>
            <person name="Larson L."/>
            <person name="Lewis B."/>
            <person name="Mehta T."/>
            <person name="Park D."/>
            <person name="Pearson M."/>
            <person name="Roberts A."/>
            <person name="Saif S."/>
            <person name="Shea T."/>
            <person name="Shenoy N."/>
            <person name="Sisk P."/>
            <person name="Stolte C."/>
            <person name="Sykes S."/>
            <person name="Walk T."/>
            <person name="White J."/>
            <person name="Yandava C."/>
            <person name="Haas B."/>
            <person name="Henn M.R."/>
            <person name="Nusbaum C."/>
            <person name="Birren B."/>
        </authorList>
    </citation>
    <scope>NUCLEOTIDE SEQUENCE [LARGE SCALE GENOMIC DNA]</scope>
    <source>
        <strain evidence="4">NA</strain>
    </source>
</reference>
<dbReference type="Pfam" id="PF00069">
    <property type="entry name" value="Pkinase"/>
    <property type="match status" value="1"/>
</dbReference>
<proteinExistence type="predicted"/>
<dbReference type="InterPro" id="IPR050235">
    <property type="entry name" value="CK1_Ser-Thr_kinase"/>
</dbReference>
<dbReference type="PROSITE" id="PS50011">
    <property type="entry name" value="PROTEIN_KINASE_DOM"/>
    <property type="match status" value="1"/>
</dbReference>
<dbReference type="InterPro" id="IPR011009">
    <property type="entry name" value="Kinase-like_dom_sf"/>
</dbReference>
<name>J9EB38_WUCBA</name>
<dbReference type="AlphaFoldDB" id="J9EB38"/>
<dbReference type="Proteomes" id="UP000004810">
    <property type="component" value="Unassembled WGS sequence"/>
</dbReference>
<dbReference type="GO" id="GO:0005524">
    <property type="term" value="F:ATP binding"/>
    <property type="evidence" value="ECO:0007669"/>
    <property type="project" value="InterPro"/>
</dbReference>
<dbReference type="Gene3D" id="1.10.510.10">
    <property type="entry name" value="Transferase(Phosphotransferase) domain 1"/>
    <property type="match status" value="1"/>
</dbReference>
<comment type="caution">
    <text evidence="3">The sequence shown here is derived from an EMBL/GenBank/DDBJ whole genome shotgun (WGS) entry which is preliminary data.</text>
</comment>
<dbReference type="EMBL" id="ADBV01015846">
    <property type="protein sequence ID" value="EJW72594.1"/>
    <property type="molecule type" value="Genomic_DNA"/>
</dbReference>
<dbReference type="PANTHER" id="PTHR11909">
    <property type="entry name" value="CASEIN KINASE-RELATED"/>
    <property type="match status" value="1"/>
</dbReference>
<sequence>MSLLGPNLMQLKKMCKANTFSAATTNRIGVHALYAIKQLHEIGYVHRDIKPANMVIGRRGHEARIVYLIDYGMAREYAIWEEGYARIRRQREHVLMRGTTRYCSPTVHARMEQGRKDRMKGQLFICCDVTLGTKFNAAKKDSAKQTHLVLRRQIESEFMHCML</sequence>
<accession>J9EB38</accession>